<protein>
    <recommendedName>
        <fullName evidence="1">diguanylate cyclase</fullName>
        <ecNumber evidence="1">2.7.7.65</ecNumber>
    </recommendedName>
</protein>
<dbReference type="EC" id="2.7.7.65" evidence="1"/>
<dbReference type="SMART" id="SM00267">
    <property type="entry name" value="GGDEF"/>
    <property type="match status" value="1"/>
</dbReference>
<dbReference type="Pfam" id="PF00990">
    <property type="entry name" value="GGDEF"/>
    <property type="match status" value="1"/>
</dbReference>
<dbReference type="EMBL" id="JAULRT010000032">
    <property type="protein sequence ID" value="MDO3380930.1"/>
    <property type="molecule type" value="Genomic_DNA"/>
</dbReference>
<keyword evidence="6" id="KW-0808">Transferase</keyword>
<evidence type="ECO:0000256" key="1">
    <source>
        <dbReference type="ARBA" id="ARBA00012528"/>
    </source>
</evidence>
<dbReference type="InterPro" id="IPR050469">
    <property type="entry name" value="Diguanylate_Cyclase"/>
</dbReference>
<gene>
    <name evidence="6" type="ORF">QWI16_02015</name>
</gene>
<dbReference type="PROSITE" id="PS50887">
    <property type="entry name" value="GGDEF"/>
    <property type="match status" value="1"/>
</dbReference>
<feature type="domain" description="Response regulatory" evidence="4">
    <location>
        <begin position="13"/>
        <end position="129"/>
    </location>
</feature>
<evidence type="ECO:0000256" key="3">
    <source>
        <dbReference type="PROSITE-ProRule" id="PRU00169"/>
    </source>
</evidence>
<dbReference type="Pfam" id="PF00072">
    <property type="entry name" value="Response_reg"/>
    <property type="match status" value="1"/>
</dbReference>
<keyword evidence="6" id="KW-0548">Nucleotidyltransferase</keyword>
<feature type="modified residue" description="4-aspartylphosphate" evidence="3">
    <location>
        <position position="62"/>
    </location>
</feature>
<dbReference type="PANTHER" id="PTHR45138:SF9">
    <property type="entry name" value="DIGUANYLATE CYCLASE DGCM-RELATED"/>
    <property type="match status" value="1"/>
</dbReference>
<comment type="caution">
    <text evidence="6">The sequence shown here is derived from an EMBL/GenBank/DDBJ whole genome shotgun (WGS) entry which is preliminary data.</text>
</comment>
<organism evidence="6 7">
    <name type="scientific">Gilvimarinus algae</name>
    <dbReference type="NCBI Taxonomy" id="3058037"/>
    <lineage>
        <taxon>Bacteria</taxon>
        <taxon>Pseudomonadati</taxon>
        <taxon>Pseudomonadota</taxon>
        <taxon>Gammaproteobacteria</taxon>
        <taxon>Cellvibrionales</taxon>
        <taxon>Cellvibrionaceae</taxon>
        <taxon>Gilvimarinus</taxon>
    </lineage>
</organism>
<keyword evidence="3" id="KW-0597">Phosphoprotein</keyword>
<dbReference type="GO" id="GO:0052621">
    <property type="term" value="F:diguanylate cyclase activity"/>
    <property type="evidence" value="ECO:0007669"/>
    <property type="project" value="UniProtKB-EC"/>
</dbReference>
<dbReference type="Gene3D" id="3.40.50.2300">
    <property type="match status" value="1"/>
</dbReference>
<dbReference type="InterPro" id="IPR029787">
    <property type="entry name" value="Nucleotide_cyclase"/>
</dbReference>
<evidence type="ECO:0000256" key="2">
    <source>
        <dbReference type="ARBA" id="ARBA00034247"/>
    </source>
</evidence>
<dbReference type="CDD" id="cd01949">
    <property type="entry name" value="GGDEF"/>
    <property type="match status" value="1"/>
</dbReference>
<reference evidence="6" key="1">
    <citation type="submission" date="2023-07" db="EMBL/GenBank/DDBJ databases">
        <title>Gilvimarinus algae sp. nov., isolated from the surface of Kelp.</title>
        <authorList>
            <person name="Sun Y.Y."/>
            <person name="Gong Y."/>
            <person name="Du Z.J."/>
        </authorList>
    </citation>
    <scope>NUCLEOTIDE SEQUENCE</scope>
    <source>
        <strain evidence="6">SDUM040014</strain>
    </source>
</reference>
<evidence type="ECO:0000313" key="7">
    <source>
        <dbReference type="Proteomes" id="UP001168380"/>
    </source>
</evidence>
<evidence type="ECO:0000259" key="4">
    <source>
        <dbReference type="PROSITE" id="PS50110"/>
    </source>
</evidence>
<keyword evidence="7" id="KW-1185">Reference proteome</keyword>
<dbReference type="SUPFAM" id="SSF55073">
    <property type="entry name" value="Nucleotide cyclase"/>
    <property type="match status" value="1"/>
</dbReference>
<dbReference type="PROSITE" id="PS50110">
    <property type="entry name" value="RESPONSE_REGULATORY"/>
    <property type="match status" value="1"/>
</dbReference>
<dbReference type="PANTHER" id="PTHR45138">
    <property type="entry name" value="REGULATORY COMPONENTS OF SENSORY TRANSDUCTION SYSTEM"/>
    <property type="match status" value="1"/>
</dbReference>
<dbReference type="SUPFAM" id="SSF52172">
    <property type="entry name" value="CheY-like"/>
    <property type="match status" value="1"/>
</dbReference>
<dbReference type="InterPro" id="IPR000160">
    <property type="entry name" value="GGDEF_dom"/>
</dbReference>
<feature type="domain" description="GGDEF" evidence="5">
    <location>
        <begin position="172"/>
        <end position="307"/>
    </location>
</feature>
<dbReference type="Proteomes" id="UP001168380">
    <property type="component" value="Unassembled WGS sequence"/>
</dbReference>
<evidence type="ECO:0000313" key="6">
    <source>
        <dbReference type="EMBL" id="MDO3380930.1"/>
    </source>
</evidence>
<dbReference type="RefSeq" id="WP_302711053.1">
    <property type="nucleotide sequence ID" value="NZ_JAULRT010000032.1"/>
</dbReference>
<proteinExistence type="predicted"/>
<comment type="catalytic activity">
    <reaction evidence="2">
        <text>2 GTP = 3',3'-c-di-GMP + 2 diphosphate</text>
        <dbReference type="Rhea" id="RHEA:24898"/>
        <dbReference type="ChEBI" id="CHEBI:33019"/>
        <dbReference type="ChEBI" id="CHEBI:37565"/>
        <dbReference type="ChEBI" id="CHEBI:58805"/>
        <dbReference type="EC" id="2.7.7.65"/>
    </reaction>
</comment>
<accession>A0ABT8T9Y6</accession>
<dbReference type="InterPro" id="IPR011006">
    <property type="entry name" value="CheY-like_superfamily"/>
</dbReference>
<dbReference type="Gene3D" id="3.30.70.270">
    <property type="match status" value="1"/>
</dbReference>
<dbReference type="InterPro" id="IPR001789">
    <property type="entry name" value="Sig_transdc_resp-reg_receiver"/>
</dbReference>
<dbReference type="NCBIfam" id="TIGR00254">
    <property type="entry name" value="GGDEF"/>
    <property type="match status" value="1"/>
</dbReference>
<name>A0ABT8T9Y6_9GAMM</name>
<sequence length="307" mass="33961">MLASCITQEYTPRVLLVDDTPANLDVLVAHLSSENIELMVATSGQEGLHLALTTKPDLVLLDVMMPDMDGYTLCALMREDPMLTDIPVVFLTAKHSEQDIEHGLGLGAVDYISKPFSMPILKARVRNHLALKRKGDQLAELACTDALTHIANRRFFDQMLDQEWRRAERNKSELAVVMIDIDHFKEYNDSLGHCAGDQCLKKVATTLKAAVHRPGDILARVGGEEFVVLLPETNLANATLMAEQMRLRINALTMLHPSSPSGDRLTISLGAASLYPSPKRVPTDLIDQADRNLYAAKRSGRNRVVAQ</sequence>
<evidence type="ECO:0000259" key="5">
    <source>
        <dbReference type="PROSITE" id="PS50887"/>
    </source>
</evidence>
<dbReference type="SMART" id="SM00448">
    <property type="entry name" value="REC"/>
    <property type="match status" value="1"/>
</dbReference>
<dbReference type="InterPro" id="IPR043128">
    <property type="entry name" value="Rev_trsase/Diguanyl_cyclase"/>
</dbReference>